<protein>
    <submittedName>
        <fullName evidence="2">Uncharacterized protein</fullName>
    </submittedName>
</protein>
<gene>
    <name evidence="1" type="ORF">Sp14A_05420</name>
    <name evidence="2" type="ORF">Sp14A_05820</name>
</gene>
<dbReference type="Proteomes" id="UP000255411">
    <property type="component" value="Chromosome"/>
</dbReference>
<name>A0A345VIG0_9STRE</name>
<evidence type="ECO:0000313" key="2">
    <source>
        <dbReference type="EMBL" id="AXJ12512.1"/>
    </source>
</evidence>
<accession>A0A345VIG0</accession>
<reference evidence="2 3" key="1">
    <citation type="submission" date="2017-07" db="EMBL/GenBank/DDBJ databases">
        <title>Streptococcus pluranimalium as cause of bovine abortion.</title>
        <authorList>
            <person name="Rodriguez Campos S."/>
            <person name="Gobeli Brawand S."/>
            <person name="Brodard I."/>
            <person name="Rychener L."/>
            <person name="Perreten V."/>
        </authorList>
    </citation>
    <scope>NUCLEOTIDE SEQUENCE [LARGE SCALE GENOMIC DNA]</scope>
    <source>
        <strain evidence="2 3">14A0014</strain>
    </source>
</reference>
<dbReference type="EMBL" id="CP022601">
    <property type="protein sequence ID" value="AXJ12512.1"/>
    <property type="molecule type" value="Genomic_DNA"/>
</dbReference>
<sequence>MNEQKEFEYDFLGVLGIMLVNIQEDYIENKDPLTRCELAKGYLAIGRYLYENGALPTEILRESITRSL</sequence>
<organism evidence="2 3">
    <name type="scientific">Streptococcus pluranimalium</name>
    <dbReference type="NCBI Taxonomy" id="82348"/>
    <lineage>
        <taxon>Bacteria</taxon>
        <taxon>Bacillati</taxon>
        <taxon>Bacillota</taxon>
        <taxon>Bacilli</taxon>
        <taxon>Lactobacillales</taxon>
        <taxon>Streptococcaceae</taxon>
        <taxon>Streptococcus</taxon>
    </lineage>
</organism>
<dbReference type="AlphaFoldDB" id="A0A345VIG0"/>
<proteinExistence type="predicted"/>
<dbReference type="RefSeq" id="WP_115129821.1">
    <property type="nucleotide sequence ID" value="NZ_CP022601.1"/>
</dbReference>
<evidence type="ECO:0000313" key="1">
    <source>
        <dbReference type="EMBL" id="AXJ12472.1"/>
    </source>
</evidence>
<evidence type="ECO:0000313" key="3">
    <source>
        <dbReference type="Proteomes" id="UP000255411"/>
    </source>
</evidence>
<dbReference type="EMBL" id="CP022601">
    <property type="protein sequence ID" value="AXJ12472.1"/>
    <property type="molecule type" value="Genomic_DNA"/>
</dbReference>